<dbReference type="EMBL" id="JANAKD010000132">
    <property type="protein sequence ID" value="KAJ3497186.1"/>
    <property type="molecule type" value="Genomic_DNA"/>
</dbReference>
<protein>
    <submittedName>
        <fullName evidence="1">Uncharacterized protein</fullName>
    </submittedName>
</protein>
<comment type="caution">
    <text evidence="1">The sequence shown here is derived from an EMBL/GenBank/DDBJ whole genome shotgun (WGS) entry which is preliminary data.</text>
</comment>
<reference evidence="1" key="1">
    <citation type="submission" date="2022-07" db="EMBL/GenBank/DDBJ databases">
        <title>Genome Sequence of Lecanicillium saksenae.</title>
        <authorList>
            <person name="Buettner E."/>
        </authorList>
    </citation>
    <scope>NUCLEOTIDE SEQUENCE</scope>
    <source>
        <strain evidence="1">VT-O1</strain>
    </source>
</reference>
<sequence length="182" mass="20279">MWSHYLSGQPIIYTKKALHQSAHDMIQKFCRLEASNEAWRNDVATVLSLLVAAPAASNLSLDGGTNVAVKLLSIMQHVRGGLIKFDYFRPLVDAVATDSPDTDIWASIINLVDAVNPSTPPPPSIIPTSRGTPVKTSSSRFDDSETRDIVEHELFYKIEDYTYRGVPGFIEKHFDTTNWTKT</sequence>
<organism evidence="1 2">
    <name type="scientific">Lecanicillium saksenae</name>
    <dbReference type="NCBI Taxonomy" id="468837"/>
    <lineage>
        <taxon>Eukaryota</taxon>
        <taxon>Fungi</taxon>
        <taxon>Dikarya</taxon>
        <taxon>Ascomycota</taxon>
        <taxon>Pezizomycotina</taxon>
        <taxon>Sordariomycetes</taxon>
        <taxon>Hypocreomycetidae</taxon>
        <taxon>Hypocreales</taxon>
        <taxon>Cordycipitaceae</taxon>
        <taxon>Lecanicillium</taxon>
    </lineage>
</organism>
<proteinExistence type="predicted"/>
<keyword evidence="2" id="KW-1185">Reference proteome</keyword>
<evidence type="ECO:0000313" key="2">
    <source>
        <dbReference type="Proteomes" id="UP001148737"/>
    </source>
</evidence>
<accession>A0ACC1R4K3</accession>
<gene>
    <name evidence="1" type="ORF">NLG97_g2092</name>
</gene>
<name>A0ACC1R4K3_9HYPO</name>
<evidence type="ECO:0000313" key="1">
    <source>
        <dbReference type="EMBL" id="KAJ3497186.1"/>
    </source>
</evidence>
<dbReference type="Proteomes" id="UP001148737">
    <property type="component" value="Unassembled WGS sequence"/>
</dbReference>